<dbReference type="Pfam" id="PF00271">
    <property type="entry name" value="Helicase_C"/>
    <property type="match status" value="1"/>
</dbReference>
<dbReference type="GO" id="GO:0004386">
    <property type="term" value="F:helicase activity"/>
    <property type="evidence" value="ECO:0007669"/>
    <property type="project" value="UniProtKB-KW"/>
</dbReference>
<dbReference type="InterPro" id="IPR022138">
    <property type="entry name" value="DUF3670"/>
</dbReference>
<keyword evidence="4" id="KW-0067">ATP-binding</keyword>
<dbReference type="PROSITE" id="PS51194">
    <property type="entry name" value="HELICASE_CTER"/>
    <property type="match status" value="1"/>
</dbReference>
<dbReference type="InterPro" id="IPR000330">
    <property type="entry name" value="SNF2_N"/>
</dbReference>
<dbReference type="Gene3D" id="3.40.50.10810">
    <property type="entry name" value="Tandem AAA-ATPase domain"/>
    <property type="match status" value="1"/>
</dbReference>
<accession>A0AAE3KRH4</accession>
<dbReference type="SMART" id="SM00487">
    <property type="entry name" value="DEXDc"/>
    <property type="match status" value="1"/>
</dbReference>
<dbReference type="EMBL" id="JAMZMM010000376">
    <property type="protein sequence ID" value="MCP2731683.1"/>
    <property type="molecule type" value="Genomic_DNA"/>
</dbReference>
<evidence type="ECO:0000256" key="1">
    <source>
        <dbReference type="ARBA" id="ARBA00022801"/>
    </source>
</evidence>
<dbReference type="SUPFAM" id="SSF52540">
    <property type="entry name" value="P-loop containing nucleoside triphosphate hydrolases"/>
    <property type="match status" value="2"/>
</dbReference>
<keyword evidence="4" id="KW-0547">Nucleotide-binding</keyword>
<dbReference type="CDD" id="cd18793">
    <property type="entry name" value="SF2_C_SNF"/>
    <property type="match status" value="1"/>
</dbReference>
<dbReference type="SMART" id="SM00490">
    <property type="entry name" value="HELICc"/>
    <property type="match status" value="1"/>
</dbReference>
<protein>
    <submittedName>
        <fullName evidence="4">DEAD/DEAH box helicase</fullName>
    </submittedName>
</protein>
<organism evidence="4 5">
    <name type="scientific">Limnofasciculus baicalensis BBK-W-15</name>
    <dbReference type="NCBI Taxonomy" id="2699891"/>
    <lineage>
        <taxon>Bacteria</taxon>
        <taxon>Bacillati</taxon>
        <taxon>Cyanobacteriota</taxon>
        <taxon>Cyanophyceae</taxon>
        <taxon>Coleofasciculales</taxon>
        <taxon>Coleofasciculaceae</taxon>
        <taxon>Limnofasciculus</taxon>
        <taxon>Limnofasciculus baicalensis</taxon>
    </lineage>
</organism>
<comment type="caution">
    <text evidence="4">The sequence shown here is derived from an EMBL/GenBank/DDBJ whole genome shotgun (WGS) entry which is preliminary data.</text>
</comment>
<dbReference type="FunFam" id="3.40.50.10810:FF:000057">
    <property type="entry name" value="Snf2/Rad54 family helicase"/>
    <property type="match status" value="1"/>
</dbReference>
<dbReference type="InterPro" id="IPR001650">
    <property type="entry name" value="Helicase_C-like"/>
</dbReference>
<evidence type="ECO:0000313" key="5">
    <source>
        <dbReference type="Proteomes" id="UP001204953"/>
    </source>
</evidence>
<dbReference type="InterPro" id="IPR027417">
    <property type="entry name" value="P-loop_NTPase"/>
</dbReference>
<dbReference type="Gene3D" id="3.40.50.300">
    <property type="entry name" value="P-loop containing nucleotide triphosphate hydrolases"/>
    <property type="match status" value="1"/>
</dbReference>
<sequence>VKGSNFQPDSPQELLLSFLSSMIDVQVRCWQESVSLPVTESPISEWLQSLSKSSNILTGEATAIARLETALSTWKIPIQQHLITPKSEKLGQNLFRTCFVLQPPESGASNWQLNYSLQAVDNSEFLVDAKTIWNLPVERLEYQGRIIELPQETFLKGLGLASRLYPPIEPSLHDRTPQFCSLTPVEVYEFIRGSAWRLSDSGLGIILPPGLAPGAGATRLGISLSAELAKPNKKERLGLKSLLNFKWELAIGDQTISKKEFDRLMALKSPLVEVNGEWIALQPSDVRAAQAIFATSQDQMNLSVEDALRLSTGDTTTLGKLPVVKFEASGALQELIINLTGNQSIVPIEIPASFRGELRPYQVRGVSWLAFLEKWGLGACLADDMGLGKTIQTIAFLLHLKKEEALESPTLLVCPTSVLGNWEREVHKFAPTLKVMIHHGDKRLKGKTFARAIKDKELVVTSYPLVYRDAATLQDISWQGIILDEAQNIKNPGAKQSKAIREINSQFHIALTGTPVENRLTELWSILDFLNPGYLGDRQFFQRRFAMPIEKFGDTDSLKTLRSLVQPFILRRMKTDKTIIQDLPEKQEMTVFCGLSAEQASLYQKLVDESMLEIESADGIKRKGLILTLLLRLKQVCNHPAQYLKEKQIGEAKRSGKLLRLQEMLEEAIAEGDSALIFTQFAEWGKLLQGYLEKELGSEILFLYGSTKKQQREEMVDRFQNDPEGPQILILSLKAGGTGLNLTRANHVFHVDRWWNPAVENQATDRAFRIGQTRNVQVHKFVCNGTLEEKINDLIESKKQLAEQTVEAGENWVTEMDTDQLRSLLLLDRNSVIDED</sequence>
<keyword evidence="1" id="KW-0378">Hydrolase</keyword>
<proteinExistence type="predicted"/>
<dbReference type="Pfam" id="PF00176">
    <property type="entry name" value="SNF2-rel_dom"/>
    <property type="match status" value="1"/>
</dbReference>
<feature type="non-terminal residue" evidence="4">
    <location>
        <position position="1"/>
    </location>
</feature>
<dbReference type="Proteomes" id="UP001204953">
    <property type="component" value="Unassembled WGS sequence"/>
</dbReference>
<evidence type="ECO:0000259" key="3">
    <source>
        <dbReference type="PROSITE" id="PS51194"/>
    </source>
</evidence>
<dbReference type="PANTHER" id="PTHR10799">
    <property type="entry name" value="SNF2/RAD54 HELICASE FAMILY"/>
    <property type="match status" value="1"/>
</dbReference>
<dbReference type="InterPro" id="IPR014001">
    <property type="entry name" value="Helicase_ATP-bd"/>
</dbReference>
<feature type="domain" description="Helicase C-terminal" evidence="3">
    <location>
        <begin position="660"/>
        <end position="817"/>
    </location>
</feature>
<feature type="domain" description="Helicase ATP-binding" evidence="2">
    <location>
        <begin position="370"/>
        <end position="533"/>
    </location>
</feature>
<reference evidence="4" key="1">
    <citation type="submission" date="2022-06" db="EMBL/GenBank/DDBJ databases">
        <title>New cyanobacteria of genus Symplocastrum in benthos of Lake Baikal.</title>
        <authorList>
            <person name="Sorokovikova E."/>
            <person name="Tikhonova I."/>
            <person name="Krasnopeev A."/>
            <person name="Evseev P."/>
            <person name="Gladkikh A."/>
            <person name="Belykh O."/>
        </authorList>
    </citation>
    <scope>NUCLEOTIDE SEQUENCE</scope>
    <source>
        <strain evidence="4">BBK-W-15</strain>
    </source>
</reference>
<dbReference type="PROSITE" id="PS51192">
    <property type="entry name" value="HELICASE_ATP_BIND_1"/>
    <property type="match status" value="1"/>
</dbReference>
<dbReference type="RefSeq" id="WP_254014416.1">
    <property type="nucleotide sequence ID" value="NZ_JAMZMM010000376.1"/>
</dbReference>
<keyword evidence="5" id="KW-1185">Reference proteome</keyword>
<dbReference type="Pfam" id="PF12419">
    <property type="entry name" value="DUF3670"/>
    <property type="match status" value="1"/>
</dbReference>
<dbReference type="GO" id="GO:0005524">
    <property type="term" value="F:ATP binding"/>
    <property type="evidence" value="ECO:0007669"/>
    <property type="project" value="InterPro"/>
</dbReference>
<evidence type="ECO:0000313" key="4">
    <source>
        <dbReference type="EMBL" id="MCP2731683.1"/>
    </source>
</evidence>
<dbReference type="CDD" id="cd18012">
    <property type="entry name" value="DEXQc_arch_SWI2_SNF2"/>
    <property type="match status" value="1"/>
</dbReference>
<dbReference type="FunFam" id="3.40.50.300:FF:000533">
    <property type="entry name" value="Helicase, Snf2 family"/>
    <property type="match status" value="1"/>
</dbReference>
<dbReference type="AlphaFoldDB" id="A0AAE3KRH4"/>
<dbReference type="GO" id="GO:0016787">
    <property type="term" value="F:hydrolase activity"/>
    <property type="evidence" value="ECO:0007669"/>
    <property type="project" value="UniProtKB-KW"/>
</dbReference>
<gene>
    <name evidence="4" type="ORF">NJ959_24955</name>
</gene>
<evidence type="ECO:0000259" key="2">
    <source>
        <dbReference type="PROSITE" id="PS51192"/>
    </source>
</evidence>
<dbReference type="InterPro" id="IPR038718">
    <property type="entry name" value="SNF2-like_sf"/>
</dbReference>
<dbReference type="InterPro" id="IPR049730">
    <property type="entry name" value="SNF2/RAD54-like_C"/>
</dbReference>
<name>A0AAE3KRH4_9CYAN</name>
<keyword evidence="4" id="KW-0347">Helicase</keyword>